<dbReference type="InterPro" id="IPR010656">
    <property type="entry name" value="DctM"/>
</dbReference>
<accession>A0A381V1T3</accession>
<dbReference type="PANTHER" id="PTHR43849">
    <property type="entry name" value="BLL3936 PROTEIN"/>
    <property type="match status" value="1"/>
</dbReference>
<feature type="transmembrane region" description="Helical" evidence="1">
    <location>
        <begin position="12"/>
        <end position="33"/>
    </location>
</feature>
<keyword evidence="1" id="KW-0472">Membrane</keyword>
<feature type="transmembrane region" description="Helical" evidence="1">
    <location>
        <begin position="422"/>
        <end position="439"/>
    </location>
</feature>
<feature type="transmembrane region" description="Helical" evidence="1">
    <location>
        <begin position="622"/>
        <end position="642"/>
    </location>
</feature>
<proteinExistence type="predicted"/>
<dbReference type="PANTHER" id="PTHR43849:SF2">
    <property type="entry name" value="BLL3936 PROTEIN"/>
    <property type="match status" value="1"/>
</dbReference>
<feature type="transmembrane region" description="Helical" evidence="1">
    <location>
        <begin position="570"/>
        <end position="589"/>
    </location>
</feature>
<feature type="transmembrane region" description="Helical" evidence="1">
    <location>
        <begin position="165"/>
        <end position="185"/>
    </location>
</feature>
<feature type="transmembrane region" description="Helical" evidence="1">
    <location>
        <begin position="522"/>
        <end position="550"/>
    </location>
</feature>
<gene>
    <name evidence="3" type="ORF">METZ01_LOCUS87176</name>
</gene>
<evidence type="ECO:0000256" key="1">
    <source>
        <dbReference type="SAM" id="Phobius"/>
    </source>
</evidence>
<feature type="transmembrane region" description="Helical" evidence="1">
    <location>
        <begin position="262"/>
        <end position="283"/>
    </location>
</feature>
<dbReference type="EMBL" id="UINC01007626">
    <property type="protein sequence ID" value="SVA34322.1"/>
    <property type="molecule type" value="Genomic_DNA"/>
</dbReference>
<feature type="transmembrane region" description="Helical" evidence="1">
    <location>
        <begin position="748"/>
        <end position="769"/>
    </location>
</feature>
<feature type="transmembrane region" description="Helical" evidence="1">
    <location>
        <begin position="92"/>
        <end position="114"/>
    </location>
</feature>
<feature type="transmembrane region" description="Helical" evidence="1">
    <location>
        <begin position="353"/>
        <end position="371"/>
    </location>
</feature>
<feature type="transmembrane region" description="Helical" evidence="1">
    <location>
        <begin position="61"/>
        <end position="80"/>
    </location>
</feature>
<dbReference type="NCBIfam" id="TIGR02123">
    <property type="entry name" value="TRAP_fused"/>
    <property type="match status" value="1"/>
</dbReference>
<name>A0A381V1T3_9ZZZZ</name>
<feature type="domain" description="TRAP C4-dicarboxylate transport system permease DctM subunit" evidence="2">
    <location>
        <begin position="485"/>
        <end position="680"/>
    </location>
</feature>
<feature type="transmembrane region" description="Helical" evidence="1">
    <location>
        <begin position="654"/>
        <end position="674"/>
    </location>
</feature>
<feature type="transmembrane region" description="Helical" evidence="1">
    <location>
        <begin position="377"/>
        <end position="397"/>
    </location>
</feature>
<reference evidence="3" key="1">
    <citation type="submission" date="2018-05" db="EMBL/GenBank/DDBJ databases">
        <authorList>
            <person name="Lanie J.A."/>
            <person name="Ng W.-L."/>
            <person name="Kazmierczak K.M."/>
            <person name="Andrzejewski T.M."/>
            <person name="Davidsen T.M."/>
            <person name="Wayne K.J."/>
            <person name="Tettelin H."/>
            <person name="Glass J.I."/>
            <person name="Rusch D."/>
            <person name="Podicherti R."/>
            <person name="Tsui H.-C.T."/>
            <person name="Winkler M.E."/>
        </authorList>
    </citation>
    <scope>NUCLEOTIDE SEQUENCE</scope>
</reference>
<keyword evidence="1" id="KW-1133">Transmembrane helix</keyword>
<dbReference type="Pfam" id="PF06808">
    <property type="entry name" value="DctM"/>
    <property type="match status" value="2"/>
</dbReference>
<protein>
    <recommendedName>
        <fullName evidence="2">TRAP C4-dicarboxylate transport system permease DctM subunit domain-containing protein</fullName>
    </recommendedName>
</protein>
<evidence type="ECO:0000313" key="3">
    <source>
        <dbReference type="EMBL" id="SVA34322.1"/>
    </source>
</evidence>
<evidence type="ECO:0000259" key="2">
    <source>
        <dbReference type="Pfam" id="PF06808"/>
    </source>
</evidence>
<feature type="transmembrane region" description="Helical" evidence="1">
    <location>
        <begin position="707"/>
        <end position="728"/>
    </location>
</feature>
<feature type="transmembrane region" description="Helical" evidence="1">
    <location>
        <begin position="192"/>
        <end position="213"/>
    </location>
</feature>
<sequence length="791" mass="85653">MSEPSNPVRLPVIDWAIAFLTFSFVVVGMVHTMPTLPGLDQWAREFTGNPLLAIRRFPFEYLNPFVFALMMTIVVFKHSFYRAFKDRGSLTAGFSLAADVIFIVMVYAVAWTYLMEIEAVCIIDRITGERAELIAKALLAEKEYAESMGLPIPTTVDDPSCINNAGLWLFAIVGFGVLVFLGYNIKVWGLPLVMVSLSVAIYTIATVFMWYFLGPDDISKYWVTKLGGEPRQLTDGLANVRDILTNGSAGLLGRFISITMDIIFPYVILGSLFGASAGGRSLIKLAFLLTRKLRGGPAHAAIVSSAMFGTISGGPVVNVLSTGVLTIPMIIKRGFGRAFAGGVEAAASSGGQIMPPVMGVAAFVLAAITAVPYSSVIVAAALPALAYFGALFLTVVFQARKLEIEAYGEITEDMLLTRDDKINLFMIFAPLALILLLLLTPKEAVTCGWIGNLFNVEQVFTGNVCTSAKLPWLLEILENSAGDASSAGWWAAVLLMALFYLDKEMRAKPRKLFHALCDAGELLATLSLMLLVVAVIDFSLNLTGLAMYIAGDVVHWMRATSETFSVGGGSLFVFVSLLVTMLLAILLGMGMPTVPAYLNVALLMGPLLIGLGVAMFTAHMFVFYFAVASAITPPVAIAAFAASSISKTDPMVTGVAAVKAGVVMFIIPYIFAFYPELLLIQEAQLDPNSKTGAFLPGYDGEVHWGPLGWLCARIALALYFIGSLLAGFDRMRISVPEQITRGLIALLVIWKLPEVYWIGIVLGAIVLFWHGRKSKNIRAEEPIPDKELQQT</sequence>
<organism evidence="3">
    <name type="scientific">marine metagenome</name>
    <dbReference type="NCBI Taxonomy" id="408172"/>
    <lineage>
        <taxon>unclassified sequences</taxon>
        <taxon>metagenomes</taxon>
        <taxon>ecological metagenomes</taxon>
    </lineage>
</organism>
<feature type="transmembrane region" description="Helical" evidence="1">
    <location>
        <begin position="596"/>
        <end position="616"/>
    </location>
</feature>
<dbReference type="AlphaFoldDB" id="A0A381V1T3"/>
<keyword evidence="1" id="KW-0812">Transmembrane</keyword>
<feature type="domain" description="TRAP C4-dicarboxylate transport system permease DctM subunit" evidence="2">
    <location>
        <begin position="208"/>
        <end position="454"/>
    </location>
</feature>
<dbReference type="InterPro" id="IPR011853">
    <property type="entry name" value="TRAP_DctM-Dct_fused"/>
</dbReference>